<feature type="domain" description="DDT" evidence="11">
    <location>
        <begin position="364"/>
        <end position="429"/>
    </location>
</feature>
<comment type="subcellular location">
    <subcellularLocation>
        <location evidence="2">Cytoplasm</location>
    </subcellularLocation>
    <subcellularLocation>
        <location evidence="1">Nucleus</location>
    </subcellularLocation>
</comment>
<feature type="compositionally biased region" description="Basic and acidic residues" evidence="10">
    <location>
        <begin position="184"/>
        <end position="194"/>
    </location>
</feature>
<protein>
    <recommendedName>
        <fullName evidence="11">DDT domain-containing protein</fullName>
    </recommendedName>
</protein>
<dbReference type="InterPro" id="IPR018501">
    <property type="entry name" value="DDT_dom"/>
</dbReference>
<evidence type="ECO:0000256" key="9">
    <source>
        <dbReference type="ARBA" id="ARBA00023242"/>
    </source>
</evidence>
<keyword evidence="7" id="KW-0805">Transcription regulation</keyword>
<dbReference type="GO" id="GO:0005737">
    <property type="term" value="C:cytoplasm"/>
    <property type="evidence" value="ECO:0007669"/>
    <property type="project" value="UniProtKB-SubCell"/>
</dbReference>
<dbReference type="EMBL" id="JAVIJP010000017">
    <property type="protein sequence ID" value="KAL3640445.1"/>
    <property type="molecule type" value="Genomic_DNA"/>
</dbReference>
<keyword evidence="9" id="KW-0539">Nucleus</keyword>
<dbReference type="InterPro" id="IPR028942">
    <property type="entry name" value="WHIM1_dom"/>
</dbReference>
<keyword evidence="8" id="KW-0804">Transcription</keyword>
<dbReference type="InterPro" id="IPR018866">
    <property type="entry name" value="Znf-4CXXC_R1"/>
</dbReference>
<dbReference type="Proteomes" id="UP001632038">
    <property type="component" value="Unassembled WGS sequence"/>
</dbReference>
<evidence type="ECO:0000313" key="12">
    <source>
        <dbReference type="EMBL" id="KAL3640445.1"/>
    </source>
</evidence>
<evidence type="ECO:0000313" key="13">
    <source>
        <dbReference type="Proteomes" id="UP001632038"/>
    </source>
</evidence>
<evidence type="ECO:0000256" key="8">
    <source>
        <dbReference type="ARBA" id="ARBA00023163"/>
    </source>
</evidence>
<feature type="compositionally biased region" description="Basic and acidic residues" evidence="10">
    <location>
        <begin position="275"/>
        <end position="285"/>
    </location>
</feature>
<dbReference type="PANTHER" id="PTHR31169:SF8">
    <property type="entry name" value="ZINC-FINGER DOMAIN OF MONOAMINE-OXIDASE A REPRESSOR R1 PROTEIN"/>
    <property type="match status" value="1"/>
</dbReference>
<gene>
    <name evidence="12" type="ORF">CASFOL_015413</name>
</gene>
<accession>A0ABD3DDN0</accession>
<evidence type="ECO:0000256" key="5">
    <source>
        <dbReference type="ARBA" id="ARBA00022553"/>
    </source>
</evidence>
<feature type="region of interest" description="Disordered" evidence="10">
    <location>
        <begin position="219"/>
        <end position="302"/>
    </location>
</feature>
<evidence type="ECO:0000259" key="11">
    <source>
        <dbReference type="PROSITE" id="PS50827"/>
    </source>
</evidence>
<evidence type="ECO:0000256" key="3">
    <source>
        <dbReference type="ARBA" id="ARBA00022490"/>
    </source>
</evidence>
<keyword evidence="4" id="KW-1017">Isopeptide bond</keyword>
<keyword evidence="3" id="KW-0963">Cytoplasm</keyword>
<dbReference type="SMART" id="SM00571">
    <property type="entry name" value="DDT"/>
    <property type="match status" value="1"/>
</dbReference>
<reference evidence="13" key="1">
    <citation type="journal article" date="2024" name="IScience">
        <title>Strigolactones Initiate the Formation of Haustorium-like Structures in Castilleja.</title>
        <authorList>
            <person name="Buerger M."/>
            <person name="Peterson D."/>
            <person name="Chory J."/>
        </authorList>
    </citation>
    <scope>NUCLEOTIDE SEQUENCE [LARGE SCALE GENOMIC DNA]</scope>
</reference>
<comment type="caution">
    <text evidence="12">The sequence shown here is derived from an EMBL/GenBank/DDBJ whole genome shotgun (WGS) entry which is preliminary data.</text>
</comment>
<dbReference type="Pfam" id="PF15612">
    <property type="entry name" value="WHIM1"/>
    <property type="match status" value="1"/>
</dbReference>
<evidence type="ECO:0000256" key="6">
    <source>
        <dbReference type="ARBA" id="ARBA00022843"/>
    </source>
</evidence>
<sequence length="650" mass="72755">MAIGSGSVSNRSVSEKKEKNKSSVKKASKLKENGVAASPAKRNSKPEIRVIGGRIYDPVNGKTCHQCRQKTRDFVAACTISKNNKACTMMFCHKCLENRYGEKAEEVSALEEWTCPRCRGICNCSICMKKRGHQPTGILINTAKKTGFSSVSEMLLNGEAEHLKHEKLVGSPKKDVVVSSPGKRGKENSFDGKVDANLPNHANKELKKVTFANNIISRSPDKNKLSQEGLEVEREKKTKKKKRDISDETKPEKNDDEINKQTNDEKKPKKSRKCISVDDDSKKNDATVARRTSPRKLNVPNNKDKVITDKCLVKPYENGKSKDENCFTANDASIRKHQTVDSHIEIPLPTGIEMDSVAGIDVSTKDVGNVLQFLEFCAVFGKILEVKKGQPEHVIQDLLHGRTGRRGKFSLTVQFHINLLSVLLSEQGEEYANLSPAQGKDSWFRVLKEFLSESQNVLKAQGLDSLDKATDYETLEASQKLRLLNILCDEVLETEKLRNWMDDQNVKHAEKVKEDKQKVTAAKDQEKSLKQKMKDDFAKAIVTKHGAPLSISEHDVIVSDIKRKTAQAHAKVLESKGILLKNNQHPDTVRIVPIFVSVGGHVYWKLNCMGKSDVLHQNAGNGDNFTLDDKWFMIDDEGKQVIDKRISLSM</sequence>
<evidence type="ECO:0000256" key="4">
    <source>
        <dbReference type="ARBA" id="ARBA00022499"/>
    </source>
</evidence>
<feature type="region of interest" description="Disordered" evidence="10">
    <location>
        <begin position="166"/>
        <end position="201"/>
    </location>
</feature>
<dbReference type="AlphaFoldDB" id="A0ABD3DDN0"/>
<dbReference type="Pfam" id="PF10497">
    <property type="entry name" value="zf-4CXXC_R1"/>
    <property type="match status" value="1"/>
</dbReference>
<evidence type="ECO:0000256" key="2">
    <source>
        <dbReference type="ARBA" id="ARBA00004496"/>
    </source>
</evidence>
<evidence type="ECO:0000256" key="1">
    <source>
        <dbReference type="ARBA" id="ARBA00004123"/>
    </source>
</evidence>
<feature type="compositionally biased region" description="Basic and acidic residues" evidence="10">
    <location>
        <begin position="244"/>
        <end position="267"/>
    </location>
</feature>
<evidence type="ECO:0000256" key="7">
    <source>
        <dbReference type="ARBA" id="ARBA00023015"/>
    </source>
</evidence>
<feature type="compositionally biased region" description="Basic and acidic residues" evidence="10">
    <location>
        <begin position="219"/>
        <end position="236"/>
    </location>
</feature>
<keyword evidence="5" id="KW-0597">Phosphoprotein</keyword>
<dbReference type="PANTHER" id="PTHR31169">
    <property type="entry name" value="OS05G0300700 PROTEIN"/>
    <property type="match status" value="1"/>
</dbReference>
<keyword evidence="6" id="KW-0832">Ubl conjugation</keyword>
<dbReference type="InterPro" id="IPR040221">
    <property type="entry name" value="CDCA7/CDA7L"/>
</dbReference>
<evidence type="ECO:0000256" key="10">
    <source>
        <dbReference type="SAM" id="MobiDB-lite"/>
    </source>
</evidence>
<keyword evidence="13" id="KW-1185">Reference proteome</keyword>
<dbReference type="PROSITE" id="PS50827">
    <property type="entry name" value="DDT"/>
    <property type="match status" value="1"/>
</dbReference>
<name>A0ABD3DDN0_9LAMI</name>
<proteinExistence type="predicted"/>
<organism evidence="12 13">
    <name type="scientific">Castilleja foliolosa</name>
    <dbReference type="NCBI Taxonomy" id="1961234"/>
    <lineage>
        <taxon>Eukaryota</taxon>
        <taxon>Viridiplantae</taxon>
        <taxon>Streptophyta</taxon>
        <taxon>Embryophyta</taxon>
        <taxon>Tracheophyta</taxon>
        <taxon>Spermatophyta</taxon>
        <taxon>Magnoliopsida</taxon>
        <taxon>eudicotyledons</taxon>
        <taxon>Gunneridae</taxon>
        <taxon>Pentapetalae</taxon>
        <taxon>asterids</taxon>
        <taxon>lamiids</taxon>
        <taxon>Lamiales</taxon>
        <taxon>Orobanchaceae</taxon>
        <taxon>Pedicularideae</taxon>
        <taxon>Castillejinae</taxon>
        <taxon>Castilleja</taxon>
    </lineage>
</organism>
<feature type="region of interest" description="Disordered" evidence="10">
    <location>
        <begin position="1"/>
        <end position="44"/>
    </location>
</feature>
<feature type="compositionally biased region" description="Basic and acidic residues" evidence="10">
    <location>
        <begin position="166"/>
        <end position="176"/>
    </location>
</feature>
<dbReference type="GO" id="GO:0005634">
    <property type="term" value="C:nucleus"/>
    <property type="evidence" value="ECO:0007669"/>
    <property type="project" value="UniProtKB-SubCell"/>
</dbReference>